<gene>
    <name evidence="2" type="ORF">GCM10022257_17270</name>
</gene>
<dbReference type="Gene3D" id="3.90.550.10">
    <property type="entry name" value="Spore Coat Polysaccharide Biosynthesis Protein SpsA, Chain A"/>
    <property type="match status" value="1"/>
</dbReference>
<protein>
    <submittedName>
        <fullName evidence="2">Glycosyltransferase</fullName>
    </submittedName>
</protein>
<accession>A0ABP8EBK3</accession>
<keyword evidence="3" id="KW-1185">Reference proteome</keyword>
<dbReference type="InterPro" id="IPR029044">
    <property type="entry name" value="Nucleotide-diphossugar_trans"/>
</dbReference>
<dbReference type="CDD" id="cd00761">
    <property type="entry name" value="Glyco_tranf_GTA_type"/>
    <property type="match status" value="1"/>
</dbReference>
<evidence type="ECO:0000259" key="1">
    <source>
        <dbReference type="Pfam" id="PF00535"/>
    </source>
</evidence>
<dbReference type="SUPFAM" id="SSF53448">
    <property type="entry name" value="Nucleotide-diphospho-sugar transferases"/>
    <property type="match status" value="1"/>
</dbReference>
<comment type="caution">
    <text evidence="2">The sequence shown here is derived from an EMBL/GenBank/DDBJ whole genome shotgun (WGS) entry which is preliminary data.</text>
</comment>
<dbReference type="Pfam" id="PF00535">
    <property type="entry name" value="Glycos_transf_2"/>
    <property type="match status" value="1"/>
</dbReference>
<proteinExistence type="predicted"/>
<dbReference type="InterPro" id="IPR001173">
    <property type="entry name" value="Glyco_trans_2-like"/>
</dbReference>
<dbReference type="Proteomes" id="UP001500027">
    <property type="component" value="Unassembled WGS sequence"/>
</dbReference>
<evidence type="ECO:0000313" key="2">
    <source>
        <dbReference type="EMBL" id="GAA4269626.1"/>
    </source>
</evidence>
<name>A0ABP8EBK3_9FLAO</name>
<dbReference type="PANTHER" id="PTHR22916">
    <property type="entry name" value="GLYCOSYLTRANSFERASE"/>
    <property type="match status" value="1"/>
</dbReference>
<dbReference type="RefSeq" id="WP_139000477.1">
    <property type="nucleotide sequence ID" value="NZ_BAABAV010000001.1"/>
</dbReference>
<sequence>MPKPLVSILTPFKDTELFLEECLNSIINQTYTNWELLIVDDNSSDGSYNLVENFAKQDQRIKLLINNGKGIIDALRLAFKNSNGSLITRMDSDDIMHPKKLDVLVNNLSKYGKQHIAVGQVRYFSKAGIGDGYKSYETWLNKLTETGHNYSEVYKECVIPSPCWMIHREDLVASDAFNPNIYPEDYDLTFRFYKHKYKCIPCNKVIHFWRDYPTRSSRTDSNYAENHFINLKINNFIAIDYNENKTLVIWGAGKKGKITAKTLVEKNITFRWICDNPNKIGRDIYGVTLEPFSKLKTIKNAQSIITVANKKAQKSIINYMNILHLKPTVDYIFFC</sequence>
<reference evidence="3" key="1">
    <citation type="journal article" date="2019" name="Int. J. Syst. Evol. Microbiol.">
        <title>The Global Catalogue of Microorganisms (GCM) 10K type strain sequencing project: providing services to taxonomists for standard genome sequencing and annotation.</title>
        <authorList>
            <consortium name="The Broad Institute Genomics Platform"/>
            <consortium name="The Broad Institute Genome Sequencing Center for Infectious Disease"/>
            <person name="Wu L."/>
            <person name="Ma J."/>
        </authorList>
    </citation>
    <scope>NUCLEOTIDE SEQUENCE [LARGE SCALE GENOMIC DNA]</scope>
    <source>
        <strain evidence="3">JCM 17452</strain>
    </source>
</reference>
<dbReference type="EMBL" id="BAABAV010000001">
    <property type="protein sequence ID" value="GAA4269626.1"/>
    <property type="molecule type" value="Genomic_DNA"/>
</dbReference>
<feature type="domain" description="Glycosyltransferase 2-like" evidence="1">
    <location>
        <begin position="7"/>
        <end position="171"/>
    </location>
</feature>
<evidence type="ECO:0000313" key="3">
    <source>
        <dbReference type="Proteomes" id="UP001500027"/>
    </source>
</evidence>
<dbReference type="PANTHER" id="PTHR22916:SF3">
    <property type="entry name" value="UDP-GLCNAC:BETAGAL BETA-1,3-N-ACETYLGLUCOSAMINYLTRANSFERASE-LIKE PROTEIN 1"/>
    <property type="match status" value="1"/>
</dbReference>
<dbReference type="Gene3D" id="3.40.50.720">
    <property type="entry name" value="NAD(P)-binding Rossmann-like Domain"/>
    <property type="match status" value="1"/>
</dbReference>
<organism evidence="2 3">
    <name type="scientific">Hyunsoonleella aestuarii</name>
    <dbReference type="NCBI Taxonomy" id="912802"/>
    <lineage>
        <taxon>Bacteria</taxon>
        <taxon>Pseudomonadati</taxon>
        <taxon>Bacteroidota</taxon>
        <taxon>Flavobacteriia</taxon>
        <taxon>Flavobacteriales</taxon>
        <taxon>Flavobacteriaceae</taxon>
    </lineage>
</organism>